<protein>
    <submittedName>
        <fullName evidence="1">Uncharacterized protein</fullName>
    </submittedName>
</protein>
<organism evidence="1">
    <name type="scientific">uncultured Desulfobacterium sp</name>
    <dbReference type="NCBI Taxonomy" id="201089"/>
    <lineage>
        <taxon>Bacteria</taxon>
        <taxon>Pseudomonadati</taxon>
        <taxon>Thermodesulfobacteriota</taxon>
        <taxon>Desulfobacteria</taxon>
        <taxon>Desulfobacterales</taxon>
        <taxon>Desulfobacteriaceae</taxon>
        <taxon>Desulfobacterium</taxon>
        <taxon>environmental samples</taxon>
    </lineage>
</organism>
<dbReference type="InterPro" id="IPR046118">
    <property type="entry name" value="DUF6115"/>
</dbReference>
<accession>E1YHM2</accession>
<proteinExistence type="predicted"/>
<dbReference type="AlphaFoldDB" id="E1YHM2"/>
<reference evidence="1" key="1">
    <citation type="journal article" date="2011" name="Environ. Microbiol.">
        <title>Genomic insights into the metabolic potential of the polycyclic aromatic hydrocarbon degrading sulfate-reducing Deltaproteobacterium N47.</title>
        <authorList>
            <person name="Bergmann F."/>
            <person name="Selesi D."/>
            <person name="Weinmaier T."/>
            <person name="Tischler P."/>
            <person name="Rattei T."/>
            <person name="Meckenstock R.U."/>
        </authorList>
    </citation>
    <scope>NUCLEOTIDE SEQUENCE</scope>
</reference>
<sequence>MKIFESLLTDADQISGYFSKEVKAKYDMIKKINEQLDGRIDSINMLLNRADIILSCNDKKDSQGGQSAKSITVKQKEIIELNIKGCNVEEIANRLSIPKGEVKLILDLYKNQPDIT</sequence>
<name>E1YHM2_9BACT</name>
<gene>
    <name evidence="1" type="ORF">N47_D29500</name>
</gene>
<evidence type="ECO:0000313" key="1">
    <source>
        <dbReference type="EMBL" id="CBX30141.1"/>
    </source>
</evidence>
<dbReference type="EMBL" id="FR695874">
    <property type="protein sequence ID" value="CBX30141.1"/>
    <property type="molecule type" value="Genomic_DNA"/>
</dbReference>
<dbReference type="Pfam" id="PF19610">
    <property type="entry name" value="DUF6115"/>
    <property type="match status" value="1"/>
</dbReference>